<evidence type="ECO:0000256" key="4">
    <source>
        <dbReference type="ARBA" id="ARBA00022801"/>
    </source>
</evidence>
<evidence type="ECO:0000313" key="5">
    <source>
        <dbReference type="EMBL" id="PIZ16003.1"/>
    </source>
</evidence>
<evidence type="ECO:0000256" key="1">
    <source>
        <dbReference type="ARBA" id="ARBA00006814"/>
    </source>
</evidence>
<sequence length="215" mass="23369">MQARGRDKGRMGVVVRKRVNVSTCQRVNAKELKQKLKGRVVIIGVGNPLKGDDGAGPFFIKQLNRARESRPVRQYSRRSGQAPSQRVRVAAGLALHKRVVAELALQKDLILIDAGEVPENYTGAVTKAKPDTVIIIDAADFSGRPGEIKLFKAEEISGAGLATHSMSLNIFAAYLKQETGAEVFLLAIQPKTIKAGSRLSREVRSSISNLIKMLA</sequence>
<dbReference type="InterPro" id="IPR004420">
    <property type="entry name" value="Pept_A31_hyd_mat_HycI"/>
</dbReference>
<comment type="similarity">
    <text evidence="1">Belongs to the peptidase A31 family.</text>
</comment>
<keyword evidence="2" id="KW-0645">Protease</keyword>
<proteinExistence type="inferred from homology"/>
<organism evidence="5 6">
    <name type="scientific">Candidatus Desantisbacteria bacterium CG_4_10_14_0_8_um_filter_48_22</name>
    <dbReference type="NCBI Taxonomy" id="1974543"/>
    <lineage>
        <taxon>Bacteria</taxon>
        <taxon>Candidatus Desantisiibacteriota</taxon>
    </lineage>
</organism>
<dbReference type="PANTHER" id="PTHR30302:SF1">
    <property type="entry name" value="HYDROGENASE 2 MATURATION PROTEASE"/>
    <property type="match status" value="1"/>
</dbReference>
<evidence type="ECO:0000256" key="3">
    <source>
        <dbReference type="ARBA" id="ARBA00022750"/>
    </source>
</evidence>
<reference evidence="6" key="1">
    <citation type="submission" date="2017-09" db="EMBL/GenBank/DDBJ databases">
        <title>Depth-based differentiation of microbial function through sediment-hosted aquifers and enrichment of novel symbionts in the deep terrestrial subsurface.</title>
        <authorList>
            <person name="Probst A.J."/>
            <person name="Ladd B."/>
            <person name="Jarett J.K."/>
            <person name="Geller-Mcgrath D.E."/>
            <person name="Sieber C.M.K."/>
            <person name="Emerson J.B."/>
            <person name="Anantharaman K."/>
            <person name="Thomas B.C."/>
            <person name="Malmstrom R."/>
            <person name="Stieglmeier M."/>
            <person name="Klingl A."/>
            <person name="Woyke T."/>
            <person name="Ryan C.M."/>
            <person name="Banfield J.F."/>
        </authorList>
    </citation>
    <scope>NUCLEOTIDE SEQUENCE [LARGE SCALE GENOMIC DNA]</scope>
</reference>
<accession>A0A2M7S9N6</accession>
<keyword evidence="3" id="KW-0064">Aspartyl protease</keyword>
<protein>
    <recommendedName>
        <fullName evidence="7">Hydrogenase 3 maturation endopeptidase HyCI</fullName>
    </recommendedName>
</protein>
<dbReference type="GO" id="GO:0016485">
    <property type="term" value="P:protein processing"/>
    <property type="evidence" value="ECO:0007669"/>
    <property type="project" value="TreeGrafter"/>
</dbReference>
<dbReference type="AlphaFoldDB" id="A0A2M7S9N6"/>
<dbReference type="GO" id="GO:0004190">
    <property type="term" value="F:aspartic-type endopeptidase activity"/>
    <property type="evidence" value="ECO:0007669"/>
    <property type="project" value="UniProtKB-KW"/>
</dbReference>
<dbReference type="InterPro" id="IPR023430">
    <property type="entry name" value="Pept_HybD-like_dom_sf"/>
</dbReference>
<name>A0A2M7S9N6_9BACT</name>
<evidence type="ECO:0008006" key="7">
    <source>
        <dbReference type="Google" id="ProtNLM"/>
    </source>
</evidence>
<dbReference type="Proteomes" id="UP000229307">
    <property type="component" value="Unassembled WGS sequence"/>
</dbReference>
<evidence type="ECO:0000256" key="2">
    <source>
        <dbReference type="ARBA" id="ARBA00022670"/>
    </source>
</evidence>
<dbReference type="PANTHER" id="PTHR30302">
    <property type="entry name" value="HYDROGENASE 1 MATURATION PROTEASE"/>
    <property type="match status" value="1"/>
</dbReference>
<dbReference type="GO" id="GO:0008047">
    <property type="term" value="F:enzyme activator activity"/>
    <property type="evidence" value="ECO:0007669"/>
    <property type="project" value="InterPro"/>
</dbReference>
<dbReference type="Gene3D" id="3.40.50.1450">
    <property type="entry name" value="HybD-like"/>
    <property type="match status" value="1"/>
</dbReference>
<comment type="caution">
    <text evidence="5">The sequence shown here is derived from an EMBL/GenBank/DDBJ whole genome shotgun (WGS) entry which is preliminary data.</text>
</comment>
<evidence type="ECO:0000313" key="6">
    <source>
        <dbReference type="Proteomes" id="UP000229307"/>
    </source>
</evidence>
<dbReference type="SUPFAM" id="SSF53163">
    <property type="entry name" value="HybD-like"/>
    <property type="match status" value="2"/>
</dbReference>
<keyword evidence="4" id="KW-0378">Hydrolase</keyword>
<dbReference type="NCBIfam" id="TIGR00072">
    <property type="entry name" value="hydrog_prot"/>
    <property type="match status" value="1"/>
</dbReference>
<dbReference type="CDD" id="cd06067">
    <property type="entry name" value="H2MP_MemB-H2evol"/>
    <property type="match status" value="1"/>
</dbReference>
<dbReference type="EMBL" id="PFMR01000220">
    <property type="protein sequence ID" value="PIZ16003.1"/>
    <property type="molecule type" value="Genomic_DNA"/>
</dbReference>
<gene>
    <name evidence="5" type="ORF">COY52_08410</name>
</gene>
<dbReference type="InterPro" id="IPR000671">
    <property type="entry name" value="Peptidase_A31"/>
</dbReference>
<dbReference type="Pfam" id="PF01750">
    <property type="entry name" value="HycI"/>
    <property type="match status" value="1"/>
</dbReference>